<evidence type="ECO:0000256" key="1">
    <source>
        <dbReference type="ARBA" id="ARBA00022527"/>
    </source>
</evidence>
<keyword evidence="2" id="KW-0808">Transferase</keyword>
<keyword evidence="1" id="KW-0723">Serine/threonine-protein kinase</keyword>
<name>A0AB34INU7_PRYPA</name>
<keyword evidence="4" id="KW-0418">Kinase</keyword>
<evidence type="ECO:0000256" key="2">
    <source>
        <dbReference type="ARBA" id="ARBA00022679"/>
    </source>
</evidence>
<dbReference type="InterPro" id="IPR000595">
    <property type="entry name" value="cNMP-bd_dom"/>
</dbReference>
<proteinExistence type="predicted"/>
<dbReference type="InterPro" id="IPR014710">
    <property type="entry name" value="RmlC-like_jellyroll"/>
</dbReference>
<dbReference type="InterPro" id="IPR011992">
    <property type="entry name" value="EF-hand-dom_pair"/>
</dbReference>
<feature type="compositionally biased region" description="Low complexity" evidence="8">
    <location>
        <begin position="36"/>
        <end position="78"/>
    </location>
</feature>
<evidence type="ECO:0008006" key="14">
    <source>
        <dbReference type="Google" id="ProtNLM"/>
    </source>
</evidence>
<dbReference type="PROSITE" id="PS50042">
    <property type="entry name" value="CNMP_BINDING_3"/>
    <property type="match status" value="2"/>
</dbReference>
<accession>A0AB34INU7</accession>
<dbReference type="Gene3D" id="3.30.200.20">
    <property type="entry name" value="Phosphorylase Kinase, domain 1"/>
    <property type="match status" value="1"/>
</dbReference>
<gene>
    <name evidence="12" type="ORF">AB1Y20_013301</name>
</gene>
<dbReference type="PANTHER" id="PTHR24353">
    <property type="entry name" value="CYCLIC NUCLEOTIDE-DEPENDENT PROTEIN KINASE"/>
    <property type="match status" value="1"/>
</dbReference>
<evidence type="ECO:0000256" key="4">
    <source>
        <dbReference type="ARBA" id="ARBA00022777"/>
    </source>
</evidence>
<keyword evidence="7" id="KW-0175">Coiled coil</keyword>
<feature type="region of interest" description="Disordered" evidence="8">
    <location>
        <begin position="844"/>
        <end position="865"/>
    </location>
</feature>
<dbReference type="InterPro" id="IPR002048">
    <property type="entry name" value="EF_hand_dom"/>
</dbReference>
<feature type="domain" description="Cyclic nucleotide-binding" evidence="10">
    <location>
        <begin position="903"/>
        <end position="1010"/>
    </location>
</feature>
<dbReference type="GO" id="GO:0005524">
    <property type="term" value="F:ATP binding"/>
    <property type="evidence" value="ECO:0007669"/>
    <property type="project" value="UniProtKB-KW"/>
</dbReference>
<dbReference type="Gene3D" id="1.10.238.10">
    <property type="entry name" value="EF-hand"/>
    <property type="match status" value="1"/>
</dbReference>
<dbReference type="InterPro" id="IPR018488">
    <property type="entry name" value="cNMP-bd_CS"/>
</dbReference>
<dbReference type="SUPFAM" id="SSF51206">
    <property type="entry name" value="cAMP-binding domain-like"/>
    <property type="match status" value="2"/>
</dbReference>
<dbReference type="Gene3D" id="2.60.120.10">
    <property type="entry name" value="Jelly Rolls"/>
    <property type="match status" value="2"/>
</dbReference>
<evidence type="ECO:0000256" key="7">
    <source>
        <dbReference type="SAM" id="Coils"/>
    </source>
</evidence>
<evidence type="ECO:0000256" key="8">
    <source>
        <dbReference type="SAM" id="MobiDB-lite"/>
    </source>
</evidence>
<dbReference type="Pfam" id="PF00027">
    <property type="entry name" value="cNMP_binding"/>
    <property type="match status" value="2"/>
</dbReference>
<feature type="domain" description="Cyclic nucleotide-binding" evidence="10">
    <location>
        <begin position="1028"/>
        <end position="1145"/>
    </location>
</feature>
<dbReference type="SMART" id="SM00100">
    <property type="entry name" value="cNMP"/>
    <property type="match status" value="2"/>
</dbReference>
<keyword evidence="13" id="KW-1185">Reference proteome</keyword>
<evidence type="ECO:0000313" key="13">
    <source>
        <dbReference type="Proteomes" id="UP001515480"/>
    </source>
</evidence>
<dbReference type="PROSITE" id="PS50222">
    <property type="entry name" value="EF_HAND_2"/>
    <property type="match status" value="1"/>
</dbReference>
<keyword evidence="6" id="KW-0067">ATP-binding</keyword>
<dbReference type="InterPro" id="IPR018490">
    <property type="entry name" value="cNMP-bd_dom_sf"/>
</dbReference>
<keyword evidence="5" id="KW-0106">Calcium</keyword>
<dbReference type="GO" id="GO:0005509">
    <property type="term" value="F:calcium ion binding"/>
    <property type="evidence" value="ECO:0007669"/>
    <property type="project" value="InterPro"/>
</dbReference>
<dbReference type="Gene3D" id="1.10.510.10">
    <property type="entry name" value="Transferase(Phosphotransferase) domain 1"/>
    <property type="match status" value="1"/>
</dbReference>
<dbReference type="PROSITE" id="PS00889">
    <property type="entry name" value="CNMP_BINDING_2"/>
    <property type="match status" value="1"/>
</dbReference>
<organism evidence="12 13">
    <name type="scientific">Prymnesium parvum</name>
    <name type="common">Toxic golden alga</name>
    <dbReference type="NCBI Taxonomy" id="97485"/>
    <lineage>
        <taxon>Eukaryota</taxon>
        <taxon>Haptista</taxon>
        <taxon>Haptophyta</taxon>
        <taxon>Prymnesiophyceae</taxon>
        <taxon>Prymnesiales</taxon>
        <taxon>Prymnesiaceae</taxon>
        <taxon>Prymnesium</taxon>
    </lineage>
</organism>
<feature type="region of interest" description="Disordered" evidence="8">
    <location>
        <begin position="1"/>
        <end position="104"/>
    </location>
</feature>
<evidence type="ECO:0000256" key="5">
    <source>
        <dbReference type="ARBA" id="ARBA00022837"/>
    </source>
</evidence>
<dbReference type="CDD" id="cd00038">
    <property type="entry name" value="CAP_ED"/>
    <property type="match status" value="2"/>
</dbReference>
<feature type="coiled-coil region" evidence="7">
    <location>
        <begin position="152"/>
        <end position="186"/>
    </location>
</feature>
<reference evidence="12 13" key="1">
    <citation type="journal article" date="2024" name="Science">
        <title>Giant polyketide synthase enzymes in the biosynthesis of giant marine polyether toxins.</title>
        <authorList>
            <person name="Fallon T.R."/>
            <person name="Shende V.V."/>
            <person name="Wierzbicki I.H."/>
            <person name="Pendleton A.L."/>
            <person name="Watervoot N.F."/>
            <person name="Auber R.P."/>
            <person name="Gonzalez D.J."/>
            <person name="Wisecaver J.H."/>
            <person name="Moore B.S."/>
        </authorList>
    </citation>
    <scope>NUCLEOTIDE SEQUENCE [LARGE SCALE GENOMIC DNA]</scope>
    <source>
        <strain evidence="12 13">12B1</strain>
    </source>
</reference>
<keyword evidence="3" id="KW-0547">Nucleotide-binding</keyword>
<sequence>MRRAQKLAPSSRYSGVPRAAMVSAYGSRQPPSPGLPRLQQSPRSPASQPSGQTPCKPSSQPSAVSAAAQTPGLTLLDLPLPPPLPPLSPRQISPRRALPAAGSHASARQDADMLAAALDQMWAYRGPSLNQWDMLFGEMIEKQRQALMAHMKRLDDEKAIALQRRVEDLEEELRRATQVNEALTFKMSGLETMLAKTKHLMRVSLTDSLDELDDDDGEEATSKRAIIEGFRKIFASETSQNRRELLHALLGRVQSKDDVTSMLKDVLLHVETDQTFQLVEGQLRYLATDDKLEVAKTLIGLMTDHQSDQLLDYFPNRFGGKTAHKFAEFFSRMKYETRSELLLAILGNLKSDDQQILLEHRAKNSRSDGVQTEPFHPLEGCHNFPQHSLDDELRRILNFIPIEQPRIIARMLEMMNVSNRLNMVKCLCDRDVFTQAEVDVLNDCYNAKAISFDKSPQLDWITSNSAGAFRLFRKPKSNTDEKPSIFTFDATMRSLADIWTKKMMDDADNDKRGKARTSFAKFLKEYFLSQFGFKHTANKGFADIFASSNHYAHSAPPGTSSDRAKVFLAMLGMNGVIPSAKASSLLVSNRSFKQSISRKRMNLSKVGSIQKRLGTVGRSSLLVDAEANSGSFGSAAKNQVEQWSDTKIDFFMWFLYAITMNDGGSKISKQASSWESLKEALSSPKMLVQQSTVRHFLNVGCSSDLTRDRILEKLKEVPSEGEVLKGSKSDSACWRVDDILMIVMDAWDEAISTQIAQMKRSITLDFAKFDLNGDGMLSYSEFGDMLRNICPDRADEMLLDIYDEALQASSTNEVAKYISPEAWAHVILKHRLVNQLGNSFIDPLNMNSEPQAEKRDRSSPKRRMTKVAVKAPAVVPKKTKPVKTEKSEHINNLITTAVSSNFLFRQLPPPVLQRIIGYMQMFEFSEGQVVMHEGDMGDYFYVQESGVFDVFITIKDSDGPTKVRSYTVSEGSNPCFGELALMYAKPRAATVVCVESGVLWGLDRVAFTHVQTHVQERDLTRTLSQVETLKLLPFASLQLLREKMVDRHFKQGEEIITADTQVQHFYILQSGSVVCSDPRQQEDPVTLEEGAWFAEKALLPSYTSPTTVTAHSDVSCMVLARADVDIAIGPLEGVLEELTKTMEAEKDRYKSLVESEGLQNCSLGSFTFGGVARYAMLLAKHKDSNQAYTLRAHSKKSFTTESANSLLAEEAMLQRLGAQGPHSTTLALMVSSFPTESLCCLVYKRSLVTTLEQCSQLRSPENELLRQWCAMCVVEALSMLHSSSLILRNLSPSELMIDDKGYVVVCNFANCKLLEKGNRTYSLCGIPEFLSPEHINRIQGYGMASDWWALGVLLFSLRCGSMPFGSGNELAIFRKVADHQPGQLEFAAGDNVNRDFIDFTNSLCHPEESRRLGTRGAHEVRSHKWFQGTFDFDALRSGTAASPFLEQCTKQLGELSSADPKASARLLAELGEFGDTPPDQSFVSVFGTLHPKSGKGFCG</sequence>
<dbReference type="Proteomes" id="UP001515480">
    <property type="component" value="Unassembled WGS sequence"/>
</dbReference>
<evidence type="ECO:0000259" key="11">
    <source>
        <dbReference type="PROSITE" id="PS50222"/>
    </source>
</evidence>
<evidence type="ECO:0000313" key="12">
    <source>
        <dbReference type="EMBL" id="KAL1500653.1"/>
    </source>
</evidence>
<dbReference type="SUPFAM" id="SSF56112">
    <property type="entry name" value="Protein kinase-like (PK-like)"/>
    <property type="match status" value="1"/>
</dbReference>
<dbReference type="Pfam" id="PF00069">
    <property type="entry name" value="Pkinase"/>
    <property type="match status" value="1"/>
</dbReference>
<dbReference type="InterPro" id="IPR018247">
    <property type="entry name" value="EF_Hand_1_Ca_BS"/>
</dbReference>
<evidence type="ECO:0000259" key="10">
    <source>
        <dbReference type="PROSITE" id="PS50042"/>
    </source>
</evidence>
<comment type="caution">
    <text evidence="12">The sequence shown here is derived from an EMBL/GenBank/DDBJ whole genome shotgun (WGS) entry which is preliminary data.</text>
</comment>
<evidence type="ECO:0000256" key="6">
    <source>
        <dbReference type="ARBA" id="ARBA00022840"/>
    </source>
</evidence>
<dbReference type="GO" id="GO:0004674">
    <property type="term" value="F:protein serine/threonine kinase activity"/>
    <property type="evidence" value="ECO:0007669"/>
    <property type="project" value="UniProtKB-KW"/>
</dbReference>
<dbReference type="InterPro" id="IPR000719">
    <property type="entry name" value="Prot_kinase_dom"/>
</dbReference>
<protein>
    <recommendedName>
        <fullName evidence="14">cGMP-dependent protein kinase</fullName>
    </recommendedName>
</protein>
<feature type="domain" description="EF-hand" evidence="11">
    <location>
        <begin position="766"/>
        <end position="792"/>
    </location>
</feature>
<dbReference type="SMART" id="SM00220">
    <property type="entry name" value="S_TKc"/>
    <property type="match status" value="1"/>
</dbReference>
<dbReference type="EMBL" id="JBGBPQ010000023">
    <property type="protein sequence ID" value="KAL1500653.1"/>
    <property type="molecule type" value="Genomic_DNA"/>
</dbReference>
<dbReference type="SUPFAM" id="SSF47473">
    <property type="entry name" value="EF-hand"/>
    <property type="match status" value="1"/>
</dbReference>
<evidence type="ECO:0000259" key="9">
    <source>
        <dbReference type="PROSITE" id="PS50011"/>
    </source>
</evidence>
<dbReference type="PRINTS" id="PR00103">
    <property type="entry name" value="CAMPKINASE"/>
</dbReference>
<dbReference type="InterPro" id="IPR011009">
    <property type="entry name" value="Kinase-like_dom_sf"/>
</dbReference>
<feature type="compositionally biased region" description="Pro residues" evidence="8">
    <location>
        <begin position="79"/>
        <end position="88"/>
    </location>
</feature>
<dbReference type="PROSITE" id="PS00018">
    <property type="entry name" value="EF_HAND_1"/>
    <property type="match status" value="1"/>
</dbReference>
<dbReference type="PROSITE" id="PS50011">
    <property type="entry name" value="PROTEIN_KINASE_DOM"/>
    <property type="match status" value="1"/>
</dbReference>
<feature type="domain" description="Protein kinase" evidence="9">
    <location>
        <begin position="1157"/>
        <end position="1426"/>
    </location>
</feature>
<evidence type="ECO:0000256" key="3">
    <source>
        <dbReference type="ARBA" id="ARBA00022741"/>
    </source>
</evidence>